<evidence type="ECO:0000313" key="10">
    <source>
        <dbReference type="Proteomes" id="UP000249061"/>
    </source>
</evidence>
<organism evidence="9 10">
    <name type="scientific">Archangium gephyra</name>
    <dbReference type="NCBI Taxonomy" id="48"/>
    <lineage>
        <taxon>Bacteria</taxon>
        <taxon>Pseudomonadati</taxon>
        <taxon>Myxococcota</taxon>
        <taxon>Myxococcia</taxon>
        <taxon>Myxococcales</taxon>
        <taxon>Cystobacterineae</taxon>
        <taxon>Archangiaceae</taxon>
        <taxon>Archangium</taxon>
    </lineage>
</organism>
<keyword evidence="2 6" id="KW-0547">Nucleotide-binding</keyword>
<feature type="region of interest" description="Disordered" evidence="7">
    <location>
        <begin position="48"/>
        <end position="67"/>
    </location>
</feature>
<comment type="caution">
    <text evidence="9">The sequence shown here is derived from an EMBL/GenBank/DDBJ whole genome shotgun (WGS) entry which is preliminary data.</text>
</comment>
<dbReference type="InterPro" id="IPR011990">
    <property type="entry name" value="TPR-like_helical_dom_sf"/>
</dbReference>
<accession>A0A2W5T816</accession>
<evidence type="ECO:0000256" key="5">
    <source>
        <dbReference type="PROSITE-ProRule" id="PRU00339"/>
    </source>
</evidence>
<evidence type="ECO:0000256" key="3">
    <source>
        <dbReference type="ARBA" id="ARBA00022777"/>
    </source>
</evidence>
<dbReference type="PANTHER" id="PTHR43289">
    <property type="entry name" value="MITOGEN-ACTIVATED PROTEIN KINASE KINASE KINASE 20-RELATED"/>
    <property type="match status" value="1"/>
</dbReference>
<evidence type="ECO:0000313" key="9">
    <source>
        <dbReference type="EMBL" id="PZR09133.1"/>
    </source>
</evidence>
<keyword evidence="3" id="KW-0418">Kinase</keyword>
<gene>
    <name evidence="9" type="ORF">DI536_23150</name>
</gene>
<feature type="domain" description="Protein kinase" evidence="8">
    <location>
        <begin position="81"/>
        <end position="357"/>
    </location>
</feature>
<dbReference type="InterPro" id="IPR008271">
    <property type="entry name" value="Ser/Thr_kinase_AS"/>
</dbReference>
<dbReference type="PROSITE" id="PS50005">
    <property type="entry name" value="TPR"/>
    <property type="match status" value="1"/>
</dbReference>
<dbReference type="SUPFAM" id="SSF56112">
    <property type="entry name" value="Protein kinase-like (PK-like)"/>
    <property type="match status" value="1"/>
</dbReference>
<keyword evidence="5" id="KW-0802">TPR repeat</keyword>
<proteinExistence type="predicted"/>
<dbReference type="Gene3D" id="1.10.10.1320">
    <property type="entry name" value="Anti-sigma factor, zinc-finger domain"/>
    <property type="match status" value="1"/>
</dbReference>
<dbReference type="GO" id="GO:0005524">
    <property type="term" value="F:ATP binding"/>
    <property type="evidence" value="ECO:0007669"/>
    <property type="project" value="UniProtKB-UniRule"/>
</dbReference>
<dbReference type="InterPro" id="IPR041916">
    <property type="entry name" value="Anti_sigma_zinc_sf"/>
</dbReference>
<dbReference type="Pfam" id="PF13424">
    <property type="entry name" value="TPR_12"/>
    <property type="match status" value="1"/>
</dbReference>
<keyword evidence="4 6" id="KW-0067">ATP-binding</keyword>
<dbReference type="PANTHER" id="PTHR43289:SF6">
    <property type="entry name" value="SERINE_THREONINE-PROTEIN KINASE NEKL-3"/>
    <property type="match status" value="1"/>
</dbReference>
<dbReference type="InterPro" id="IPR011009">
    <property type="entry name" value="Kinase-like_dom_sf"/>
</dbReference>
<dbReference type="Gene3D" id="1.25.40.10">
    <property type="entry name" value="Tetratricopeptide repeat domain"/>
    <property type="match status" value="2"/>
</dbReference>
<dbReference type="InterPro" id="IPR017441">
    <property type="entry name" value="Protein_kinase_ATP_BS"/>
</dbReference>
<dbReference type="PROSITE" id="PS00107">
    <property type="entry name" value="PROTEIN_KINASE_ATP"/>
    <property type="match status" value="1"/>
</dbReference>
<feature type="repeat" description="TPR" evidence="5">
    <location>
        <begin position="689"/>
        <end position="722"/>
    </location>
</feature>
<feature type="binding site" evidence="6">
    <location>
        <position position="110"/>
    </location>
    <ligand>
        <name>ATP</name>
        <dbReference type="ChEBI" id="CHEBI:30616"/>
    </ligand>
</feature>
<dbReference type="GO" id="GO:0004674">
    <property type="term" value="F:protein serine/threonine kinase activity"/>
    <property type="evidence" value="ECO:0007669"/>
    <property type="project" value="TreeGrafter"/>
</dbReference>
<dbReference type="Pfam" id="PF00069">
    <property type="entry name" value="Pkinase"/>
    <property type="match status" value="1"/>
</dbReference>
<reference evidence="9 10" key="1">
    <citation type="submission" date="2017-08" db="EMBL/GenBank/DDBJ databases">
        <title>Infants hospitalized years apart are colonized by the same room-sourced microbial strains.</title>
        <authorList>
            <person name="Brooks B."/>
            <person name="Olm M.R."/>
            <person name="Firek B.A."/>
            <person name="Baker R."/>
            <person name="Thomas B.C."/>
            <person name="Morowitz M.J."/>
            <person name="Banfield J.F."/>
        </authorList>
    </citation>
    <scope>NUCLEOTIDE SEQUENCE [LARGE SCALE GENOMIC DNA]</scope>
    <source>
        <strain evidence="9">S2_003_000_R2_14</strain>
    </source>
</reference>
<dbReference type="CDD" id="cd14014">
    <property type="entry name" value="STKc_PknB_like"/>
    <property type="match status" value="1"/>
</dbReference>
<dbReference type="Gene3D" id="1.10.510.10">
    <property type="entry name" value="Transferase(Phosphotransferase) domain 1"/>
    <property type="match status" value="1"/>
</dbReference>
<evidence type="ECO:0000256" key="4">
    <source>
        <dbReference type="ARBA" id="ARBA00022840"/>
    </source>
</evidence>
<dbReference type="InterPro" id="IPR000719">
    <property type="entry name" value="Prot_kinase_dom"/>
</dbReference>
<dbReference type="Pfam" id="PF13490">
    <property type="entry name" value="zf-HC2"/>
    <property type="match status" value="1"/>
</dbReference>
<evidence type="ECO:0000256" key="6">
    <source>
        <dbReference type="PROSITE-ProRule" id="PRU10141"/>
    </source>
</evidence>
<dbReference type="InterPro" id="IPR019734">
    <property type="entry name" value="TPR_rpt"/>
</dbReference>
<protein>
    <recommendedName>
        <fullName evidence="8">Protein kinase domain-containing protein</fullName>
    </recommendedName>
</protein>
<sequence>MTHLEENLLLAFTVGQLSGDDAAAVEAHLRECEDCRRRQQNLSSSAFSKTVAGHGGTPTRVEGATSGNGHVLEKGVELGHYVLLEKLGAGGMGEVFAAYDPRLDRKVALKLLRAGALSAQEGRARLLREAQAMARLQHPNVIAVHDVGVIGERVFVAMEYVEGETLAEWLRGRHAWDDIVRTFLAAGAGVSAAHKAGLVHRDFKPDNVLLGGDQRPRVVDFGLARQSNSTPSPSPPEVVAQSGETSLSHKLTRDGAVMGTPGYMPPEQINGLATDARSDQFSFCVALWEALYGNRPFSGTTLSQIAKEIALANFTPVPSDSEVPEYVHDAMMRGLKNNPADRWPDMDSLLRALRPRARANPRRRLFVAGLVSFSLLGIGYGLWTRQRTMVCAGMERELVGTWDAARKEKLRDAFVSTGLSYAGDAWTRTEHAIDAWAAEWVVASREVCEAAKLREEDSPELTELKTACLDERRAQLKALVSIFEAPDHDVVNTAPTAAHELEGAAPCISATRLKTRPSIDEKERVADTALRAKIVEARAQFAAGKYAGGLQRLQDISPSAAPATQAEAYLWLARLYLKSGQPQPARAANLSAAEQALKSGEPAITARALSRLYASEGFDERSTDAVAWGRLAVAAAARVPGDWEVQVELAQNEGFVEIARKRYKAAQVDFEQVLAMQREHLGEQHPDVASTLNNLGVVLTYLEQPEEAVRRYEESLQLHEQLEGADHPNVGAASHNYAVALRRLGRLRDAEAAFSRALKVRRAALGFRRPDTLRSAQALVKLQVSLGDLEAARALVDDLKEARLAVNGAESSEYVTALELESELLLAGEFWREAFETSAQRVRLLRERPKQNPAELSRALIDQAQADTGLGAWSDARRTLAEVQRLGSRDIDEADLDESLGRLELAQGRAEQAVPLLERALAARKKSGELAAARVTLPLAQALLSVGRAEDAFTHASQAENVFARFSLTRLELDAQVLKAQAAWAAHPDERSELAQSLTSLVPKLTEPRRVPLTAWLQRNEVDAGVP</sequence>
<dbReference type="AlphaFoldDB" id="A0A2W5T816"/>
<evidence type="ECO:0000256" key="1">
    <source>
        <dbReference type="ARBA" id="ARBA00022679"/>
    </source>
</evidence>
<dbReference type="PROSITE" id="PS50011">
    <property type="entry name" value="PROTEIN_KINASE_DOM"/>
    <property type="match status" value="1"/>
</dbReference>
<dbReference type="Gene3D" id="3.30.200.20">
    <property type="entry name" value="Phosphorylase Kinase, domain 1"/>
    <property type="match status" value="1"/>
</dbReference>
<dbReference type="SMART" id="SM00028">
    <property type="entry name" value="TPR"/>
    <property type="match status" value="4"/>
</dbReference>
<dbReference type="Proteomes" id="UP000249061">
    <property type="component" value="Unassembled WGS sequence"/>
</dbReference>
<dbReference type="PROSITE" id="PS00108">
    <property type="entry name" value="PROTEIN_KINASE_ST"/>
    <property type="match status" value="1"/>
</dbReference>
<evidence type="ECO:0000259" key="8">
    <source>
        <dbReference type="PROSITE" id="PS50011"/>
    </source>
</evidence>
<evidence type="ECO:0000256" key="2">
    <source>
        <dbReference type="ARBA" id="ARBA00022741"/>
    </source>
</evidence>
<dbReference type="EMBL" id="QFQP01000022">
    <property type="protein sequence ID" value="PZR09133.1"/>
    <property type="molecule type" value="Genomic_DNA"/>
</dbReference>
<evidence type="ECO:0000256" key="7">
    <source>
        <dbReference type="SAM" id="MobiDB-lite"/>
    </source>
</evidence>
<keyword evidence="1" id="KW-0808">Transferase</keyword>
<dbReference type="SUPFAM" id="SSF48452">
    <property type="entry name" value="TPR-like"/>
    <property type="match status" value="2"/>
</dbReference>
<dbReference type="InterPro" id="IPR027383">
    <property type="entry name" value="Znf_put"/>
</dbReference>
<name>A0A2W5T816_9BACT</name>